<organism evidence="1 2">
    <name type="scientific">Vespula maculifrons</name>
    <name type="common">Eastern yellow jacket</name>
    <name type="synonym">Wasp</name>
    <dbReference type="NCBI Taxonomy" id="7453"/>
    <lineage>
        <taxon>Eukaryota</taxon>
        <taxon>Metazoa</taxon>
        <taxon>Ecdysozoa</taxon>
        <taxon>Arthropoda</taxon>
        <taxon>Hexapoda</taxon>
        <taxon>Insecta</taxon>
        <taxon>Pterygota</taxon>
        <taxon>Neoptera</taxon>
        <taxon>Endopterygota</taxon>
        <taxon>Hymenoptera</taxon>
        <taxon>Apocrita</taxon>
        <taxon>Aculeata</taxon>
        <taxon>Vespoidea</taxon>
        <taxon>Vespidae</taxon>
        <taxon>Vespinae</taxon>
        <taxon>Vespula</taxon>
    </lineage>
</organism>
<dbReference type="Proteomes" id="UP001607303">
    <property type="component" value="Unassembled WGS sequence"/>
</dbReference>
<reference evidence="1 2" key="1">
    <citation type="journal article" date="2024" name="Ann. Entomol. Soc. Am.">
        <title>Genomic analyses of the southern and eastern yellowjacket wasps (Hymenoptera: Vespidae) reveal evolutionary signatures of social life.</title>
        <authorList>
            <person name="Catto M.A."/>
            <person name="Caine P.B."/>
            <person name="Orr S.E."/>
            <person name="Hunt B.G."/>
            <person name="Goodisman M.A.D."/>
        </authorList>
    </citation>
    <scope>NUCLEOTIDE SEQUENCE [LARGE SCALE GENOMIC DNA]</scope>
    <source>
        <strain evidence="1">232</strain>
        <tissue evidence="1">Head and thorax</tissue>
    </source>
</reference>
<dbReference type="PANTHER" id="PTHR12639">
    <property type="entry name" value="VITAMIN K-DEPENDENT GAMMA-CARBOXYLASE"/>
    <property type="match status" value="1"/>
</dbReference>
<evidence type="ECO:0000313" key="1">
    <source>
        <dbReference type="EMBL" id="KAL2722134.1"/>
    </source>
</evidence>
<name>A0ABD2ANE5_VESMC</name>
<gene>
    <name evidence="1" type="ORF">V1477_020954</name>
</gene>
<dbReference type="AlphaFoldDB" id="A0ABD2ANE5"/>
<sequence>MNDIQKDVYSWSNYTDVLFVADFPSMSLENYISSDFTNVSLTVLEGEVAYNEENQMESVTLKKGLSIDVKTEKFHRIKTITPYPACYMYTYTNQTKQKLDINRQVENINTKEPFSLVQELNYKVDSWGRALSHLANAFFNLVYDVPMIRRVRVRRQV</sequence>
<dbReference type="InterPro" id="IPR007782">
    <property type="entry name" value="VKG_COase"/>
</dbReference>
<dbReference type="EMBL" id="JAYRBN010000116">
    <property type="protein sequence ID" value="KAL2722134.1"/>
    <property type="molecule type" value="Genomic_DNA"/>
</dbReference>
<dbReference type="PANTHER" id="PTHR12639:SF6">
    <property type="entry name" value="VITAMIN K-DEPENDENT GAMMA-CARBOXYLASE"/>
    <property type="match status" value="1"/>
</dbReference>
<comment type="caution">
    <text evidence="1">The sequence shown here is derived from an EMBL/GenBank/DDBJ whole genome shotgun (WGS) entry which is preliminary data.</text>
</comment>
<accession>A0ABD2ANE5</accession>
<protein>
    <submittedName>
        <fullName evidence="1">Vitamin K-dependent gamma-carboxylase isoform X1</fullName>
    </submittedName>
</protein>
<evidence type="ECO:0000313" key="2">
    <source>
        <dbReference type="Proteomes" id="UP001607303"/>
    </source>
</evidence>
<proteinExistence type="predicted"/>
<keyword evidence="2" id="KW-1185">Reference proteome</keyword>